<dbReference type="EMBL" id="BSYR01000006">
    <property type="protein sequence ID" value="GMI68592.1"/>
    <property type="molecule type" value="Genomic_DNA"/>
</dbReference>
<dbReference type="GO" id="GO:0030327">
    <property type="term" value="P:prenylated protein catabolic process"/>
    <property type="evidence" value="ECO:0007669"/>
    <property type="project" value="TreeGrafter"/>
</dbReference>
<keyword evidence="7" id="KW-0325">Glycoprotein</keyword>
<comment type="cofactor">
    <cofactor evidence="1">
        <name>FAD</name>
        <dbReference type="ChEBI" id="CHEBI:57692"/>
    </cofactor>
</comment>
<keyword evidence="11" id="KW-1185">Reference proteome</keyword>
<feature type="signal peptide" evidence="8">
    <location>
        <begin position="1"/>
        <end position="26"/>
    </location>
</feature>
<evidence type="ECO:0000313" key="10">
    <source>
        <dbReference type="EMBL" id="GMI68592.1"/>
    </source>
</evidence>
<evidence type="ECO:0000256" key="3">
    <source>
        <dbReference type="ARBA" id="ARBA00022630"/>
    </source>
</evidence>
<evidence type="ECO:0000256" key="6">
    <source>
        <dbReference type="ARBA" id="ARBA00023002"/>
    </source>
</evidence>
<sequence length="506" mass="56055">MSSHPKPCFHFLIFLLLLSLQPLIFCLSTHAPTPPTVCIVGSGIGGSSVAHFLRHYFHPTPAQPNPPNIKIFERRSVVGGRMATVSIGGETFEAGASILHPKNYHALNYSKLLGLKVKPPPASEDDDSMSLGFWDGKKFVFKSLEVDSKIPWVQKIVSYFNSFRLFFRYRSSLLKMNSFVESTVDSFLKYYESHERRPAFETVDEMLKWAGLFDLTTRTLHDELVQLKISPLMTDELITVITRINYGQSVSISGLAGAVSLAGSGGGLWAIEGGNYQMAAGLIKSSNVSLHLNEEIKSISNLGKYYELNSTKGNSYSCDVTVVATPLDEVNIQFTPSVSIPARKLQHTHTTFVRGILNPAYFGLRTVGEIPELVGTLEDPDIPFSSISVLKQHDENEISYKVFSREPMTDALLDSIFGARLETVRINWGAYPHYKAPEVFAPFILDGQHLYYVNAFENAASTMETSAVAAENVARLILSRYFSEAQLHSSNLKSKSPDAGTLHTDL</sequence>
<dbReference type="InterPro" id="IPR036188">
    <property type="entry name" value="FAD/NAD-bd_sf"/>
</dbReference>
<dbReference type="Pfam" id="PF13450">
    <property type="entry name" value="NAD_binding_8"/>
    <property type="match status" value="1"/>
</dbReference>
<dbReference type="InterPro" id="IPR017046">
    <property type="entry name" value="Prenylcysteine_Oxase1"/>
</dbReference>
<dbReference type="PANTHER" id="PTHR15944:SF0">
    <property type="entry name" value="PRENYLCYSTEINE LYASE DOMAIN-CONTAINING PROTEIN"/>
    <property type="match status" value="1"/>
</dbReference>
<evidence type="ECO:0000256" key="1">
    <source>
        <dbReference type="ARBA" id="ARBA00001974"/>
    </source>
</evidence>
<keyword evidence="6" id="KW-0560">Oxidoreductase</keyword>
<dbReference type="Pfam" id="PF07156">
    <property type="entry name" value="Prenylcys_lyase"/>
    <property type="match status" value="1"/>
</dbReference>
<evidence type="ECO:0000256" key="7">
    <source>
        <dbReference type="ARBA" id="ARBA00023180"/>
    </source>
</evidence>
<dbReference type="Proteomes" id="UP001165190">
    <property type="component" value="Unassembled WGS sequence"/>
</dbReference>
<dbReference type="Gene3D" id="3.50.50.60">
    <property type="entry name" value="FAD/NAD(P)-binding domain"/>
    <property type="match status" value="1"/>
</dbReference>
<evidence type="ECO:0000256" key="4">
    <source>
        <dbReference type="ARBA" id="ARBA00022729"/>
    </source>
</evidence>
<reference evidence="10" key="1">
    <citation type="submission" date="2023-05" db="EMBL/GenBank/DDBJ databases">
        <title>Genome and transcriptome analyses reveal genes involved in the formation of fine ridges on petal epidermal cells in Hibiscus trionum.</title>
        <authorList>
            <person name="Koshimizu S."/>
            <person name="Masuda S."/>
            <person name="Ishii T."/>
            <person name="Shirasu K."/>
            <person name="Hoshino A."/>
            <person name="Arita M."/>
        </authorList>
    </citation>
    <scope>NUCLEOTIDE SEQUENCE</scope>
    <source>
        <strain evidence="10">Hamamatsu line</strain>
    </source>
</reference>
<keyword evidence="5" id="KW-0274">FAD</keyword>
<dbReference type="InterPro" id="IPR010795">
    <property type="entry name" value="Prenylcys_lyase"/>
</dbReference>
<gene>
    <name evidence="10" type="ORF">HRI_000528500</name>
</gene>
<accession>A0A9W7H0U9</accession>
<evidence type="ECO:0000259" key="9">
    <source>
        <dbReference type="Pfam" id="PF07156"/>
    </source>
</evidence>
<dbReference type="PANTHER" id="PTHR15944">
    <property type="entry name" value="FARNESYLCYSTEINE LYASE"/>
    <property type="match status" value="1"/>
</dbReference>
<evidence type="ECO:0000256" key="2">
    <source>
        <dbReference type="ARBA" id="ARBA00009967"/>
    </source>
</evidence>
<evidence type="ECO:0000256" key="5">
    <source>
        <dbReference type="ARBA" id="ARBA00022827"/>
    </source>
</evidence>
<dbReference type="SUPFAM" id="SSF51905">
    <property type="entry name" value="FAD/NAD(P)-binding domain"/>
    <property type="match status" value="1"/>
</dbReference>
<dbReference type="AlphaFoldDB" id="A0A9W7H0U9"/>
<comment type="caution">
    <text evidence="10">The sequence shown here is derived from an EMBL/GenBank/DDBJ whole genome shotgun (WGS) entry which is preliminary data.</text>
</comment>
<keyword evidence="3" id="KW-0285">Flavoprotein</keyword>
<dbReference type="FunFam" id="3.50.50.60:FF:000430">
    <property type="entry name" value="Farnesylcysteine lyase"/>
    <property type="match status" value="1"/>
</dbReference>
<feature type="chain" id="PRO_5040845883" evidence="8">
    <location>
        <begin position="27"/>
        <end position="506"/>
    </location>
</feature>
<keyword evidence="10" id="KW-0456">Lyase</keyword>
<dbReference type="GO" id="GO:0016829">
    <property type="term" value="F:lyase activity"/>
    <property type="evidence" value="ECO:0007669"/>
    <property type="project" value="UniProtKB-KW"/>
</dbReference>
<evidence type="ECO:0000256" key="8">
    <source>
        <dbReference type="SAM" id="SignalP"/>
    </source>
</evidence>
<name>A0A9W7H0U9_HIBTR</name>
<dbReference type="GO" id="GO:0030328">
    <property type="term" value="P:prenylcysteine catabolic process"/>
    <property type="evidence" value="ECO:0007669"/>
    <property type="project" value="InterPro"/>
</dbReference>
<feature type="domain" description="Prenylcysteine lyase" evidence="9">
    <location>
        <begin position="155"/>
        <end position="484"/>
    </location>
</feature>
<evidence type="ECO:0000313" key="11">
    <source>
        <dbReference type="Proteomes" id="UP001165190"/>
    </source>
</evidence>
<dbReference type="GO" id="GO:0001735">
    <property type="term" value="F:prenylcysteine oxidase activity"/>
    <property type="evidence" value="ECO:0007669"/>
    <property type="project" value="InterPro"/>
</dbReference>
<proteinExistence type="inferred from homology"/>
<protein>
    <submittedName>
        <fullName evidence="10">Farnesylcysteine lyase</fullName>
    </submittedName>
</protein>
<dbReference type="OrthoDB" id="437369at2759"/>
<comment type="similarity">
    <text evidence="2">Belongs to the prenylcysteine oxidase family.</text>
</comment>
<organism evidence="10 11">
    <name type="scientific">Hibiscus trionum</name>
    <name type="common">Flower of an hour</name>
    <dbReference type="NCBI Taxonomy" id="183268"/>
    <lineage>
        <taxon>Eukaryota</taxon>
        <taxon>Viridiplantae</taxon>
        <taxon>Streptophyta</taxon>
        <taxon>Embryophyta</taxon>
        <taxon>Tracheophyta</taxon>
        <taxon>Spermatophyta</taxon>
        <taxon>Magnoliopsida</taxon>
        <taxon>eudicotyledons</taxon>
        <taxon>Gunneridae</taxon>
        <taxon>Pentapetalae</taxon>
        <taxon>rosids</taxon>
        <taxon>malvids</taxon>
        <taxon>Malvales</taxon>
        <taxon>Malvaceae</taxon>
        <taxon>Malvoideae</taxon>
        <taxon>Hibiscus</taxon>
    </lineage>
</organism>
<dbReference type="PIRSF" id="PIRSF036292">
    <property type="entry name" value="Prenylcysteine_oxidase"/>
    <property type="match status" value="1"/>
</dbReference>
<keyword evidence="4 8" id="KW-0732">Signal</keyword>